<evidence type="ECO:0000259" key="5">
    <source>
        <dbReference type="PROSITE" id="PS51462"/>
    </source>
</evidence>
<protein>
    <submittedName>
        <fullName evidence="6">NUDIX hydrolase</fullName>
    </submittedName>
</protein>
<dbReference type="Pfam" id="PF00293">
    <property type="entry name" value="NUDIX"/>
    <property type="match status" value="1"/>
</dbReference>
<dbReference type="PANTHER" id="PTHR43046:SF12">
    <property type="entry name" value="GDP-MANNOSE MANNOSYL HYDROLASE"/>
    <property type="match status" value="1"/>
</dbReference>
<keyword evidence="7" id="KW-1185">Reference proteome</keyword>
<comment type="caution">
    <text evidence="6">The sequence shown here is derived from an EMBL/GenBank/DDBJ whole genome shotgun (WGS) entry which is preliminary data.</text>
</comment>
<dbReference type="Gene3D" id="3.90.79.10">
    <property type="entry name" value="Nucleoside Triphosphate Pyrophosphohydrolase"/>
    <property type="match status" value="1"/>
</dbReference>
<dbReference type="PROSITE" id="PS51462">
    <property type="entry name" value="NUDIX"/>
    <property type="match status" value="1"/>
</dbReference>
<proteinExistence type="inferred from homology"/>
<gene>
    <name evidence="6" type="ORF">K0U00_23430</name>
</gene>
<keyword evidence="3" id="KW-0460">Magnesium</keyword>
<dbReference type="PRINTS" id="PR00502">
    <property type="entry name" value="NUDIXFAMILY"/>
</dbReference>
<dbReference type="PROSITE" id="PS00893">
    <property type="entry name" value="NUDIX_BOX"/>
    <property type="match status" value="1"/>
</dbReference>
<organism evidence="6 7">
    <name type="scientific">Paenibacillus sepulcri</name>
    <dbReference type="NCBI Taxonomy" id="359917"/>
    <lineage>
        <taxon>Bacteria</taxon>
        <taxon>Bacillati</taxon>
        <taxon>Bacillota</taxon>
        <taxon>Bacilli</taxon>
        <taxon>Bacillales</taxon>
        <taxon>Paenibacillaceae</taxon>
        <taxon>Paenibacillus</taxon>
    </lineage>
</organism>
<reference evidence="6 7" key="1">
    <citation type="submission" date="2021-07" db="EMBL/GenBank/DDBJ databases">
        <title>Paenibacillus radiodurans sp. nov., isolated from the southeastern edge of Tengger Desert.</title>
        <authorList>
            <person name="Zhang G."/>
        </authorList>
    </citation>
    <scope>NUCLEOTIDE SEQUENCE [LARGE SCALE GENOMIC DNA]</scope>
    <source>
        <strain evidence="6 7">CCM 7311</strain>
    </source>
</reference>
<dbReference type="InterPro" id="IPR020476">
    <property type="entry name" value="Nudix_hydrolase"/>
</dbReference>
<evidence type="ECO:0000256" key="2">
    <source>
        <dbReference type="ARBA" id="ARBA00022801"/>
    </source>
</evidence>
<evidence type="ECO:0000256" key="1">
    <source>
        <dbReference type="ARBA" id="ARBA00001946"/>
    </source>
</evidence>
<evidence type="ECO:0000313" key="7">
    <source>
        <dbReference type="Proteomes" id="UP001519887"/>
    </source>
</evidence>
<dbReference type="GO" id="GO:0016787">
    <property type="term" value="F:hydrolase activity"/>
    <property type="evidence" value="ECO:0007669"/>
    <property type="project" value="UniProtKB-KW"/>
</dbReference>
<comment type="cofactor">
    <cofactor evidence="1">
        <name>Mg(2+)</name>
        <dbReference type="ChEBI" id="CHEBI:18420"/>
    </cofactor>
</comment>
<dbReference type="EMBL" id="JAHZIK010000720">
    <property type="protein sequence ID" value="MBW7456991.1"/>
    <property type="molecule type" value="Genomic_DNA"/>
</dbReference>
<dbReference type="Proteomes" id="UP001519887">
    <property type="component" value="Unassembled WGS sequence"/>
</dbReference>
<dbReference type="InterPro" id="IPR020084">
    <property type="entry name" value="NUDIX_hydrolase_CS"/>
</dbReference>
<name>A0ABS7C8H2_9BACL</name>
<feature type="domain" description="Nudix hydrolase" evidence="5">
    <location>
        <begin position="1"/>
        <end position="119"/>
    </location>
</feature>
<keyword evidence="2 4" id="KW-0378">Hydrolase</keyword>
<dbReference type="SUPFAM" id="SSF55811">
    <property type="entry name" value="Nudix"/>
    <property type="match status" value="1"/>
</dbReference>
<dbReference type="InterPro" id="IPR015797">
    <property type="entry name" value="NUDIX_hydrolase-like_dom_sf"/>
</dbReference>
<comment type="similarity">
    <text evidence="4">Belongs to the Nudix hydrolase family.</text>
</comment>
<evidence type="ECO:0000256" key="4">
    <source>
        <dbReference type="RuleBase" id="RU003476"/>
    </source>
</evidence>
<feature type="non-terminal residue" evidence="6">
    <location>
        <position position="1"/>
    </location>
</feature>
<evidence type="ECO:0000256" key="3">
    <source>
        <dbReference type="ARBA" id="ARBA00022842"/>
    </source>
</evidence>
<dbReference type="PANTHER" id="PTHR43046">
    <property type="entry name" value="GDP-MANNOSE MANNOSYL HYDROLASE"/>
    <property type="match status" value="1"/>
</dbReference>
<evidence type="ECO:0000313" key="6">
    <source>
        <dbReference type="EMBL" id="MBW7456991.1"/>
    </source>
</evidence>
<sequence length="130" mass="14672">GENILMVKNKGDKASYYTLPGGAVEQGETLQQAAIREVKEETGLDVELDGILTVSEAFFEESGHHVIFFTFRGRIVDGEIKILFPEEIEEITWLKPQIAETHMHIPSELKGEIKEWSAPYIFRGTVVHKS</sequence>
<dbReference type="InterPro" id="IPR000086">
    <property type="entry name" value="NUDIX_hydrolase_dom"/>
</dbReference>
<accession>A0ABS7C8H2</accession>
<dbReference type="CDD" id="cd02883">
    <property type="entry name" value="NUDIX_Hydrolase"/>
    <property type="match status" value="1"/>
</dbReference>